<evidence type="ECO:0000313" key="3">
    <source>
        <dbReference type="Proteomes" id="UP000235392"/>
    </source>
</evidence>
<dbReference type="EMBL" id="PGCI01000615">
    <property type="protein sequence ID" value="PLW24138.1"/>
    <property type="molecule type" value="Genomic_DNA"/>
</dbReference>
<dbReference type="Proteomes" id="UP000235392">
    <property type="component" value="Unassembled WGS sequence"/>
</dbReference>
<comment type="caution">
    <text evidence="2">The sequence shown here is derived from an EMBL/GenBank/DDBJ whole genome shotgun (WGS) entry which is preliminary data.</text>
</comment>
<proteinExistence type="predicted"/>
<accession>A0A2N5TFG5</accession>
<name>A0A2N5TFG5_9BASI</name>
<feature type="compositionally biased region" description="Polar residues" evidence="1">
    <location>
        <begin position="139"/>
        <end position="160"/>
    </location>
</feature>
<gene>
    <name evidence="2" type="ORF">PCASD_06730</name>
</gene>
<feature type="region of interest" description="Disordered" evidence="1">
    <location>
        <begin position="130"/>
        <end position="166"/>
    </location>
</feature>
<sequence length="186" mass="20274">MNNQHNIPVPPPIHDGMDRAHVIPPIPKAVPVRLPSVVSAGERTFATDTVGCNNCIARDVAHRCTIRAPTNRCGACHRRGLACSWLNDDFFMATMFAKARALKERDVSLEDNNGLLEATNSDLHKRVSQLEEGADATRSPYTINSAPSSPITGSQASVPVSSPIPLPQSFRAELERDYYEVFGTPP</sequence>
<protein>
    <submittedName>
        <fullName evidence="2">Uncharacterized protein</fullName>
    </submittedName>
</protein>
<evidence type="ECO:0000256" key="1">
    <source>
        <dbReference type="SAM" id="MobiDB-lite"/>
    </source>
</evidence>
<reference evidence="2 3" key="1">
    <citation type="submission" date="2017-11" db="EMBL/GenBank/DDBJ databases">
        <title>De novo assembly and phasing of dikaryotic genomes from two isolates of Puccinia coronata f. sp. avenae, the causal agent of oat crown rust.</title>
        <authorList>
            <person name="Miller M.E."/>
            <person name="Zhang Y."/>
            <person name="Omidvar V."/>
            <person name="Sperschneider J."/>
            <person name="Schwessinger B."/>
            <person name="Raley C."/>
            <person name="Palmer J.M."/>
            <person name="Garnica D."/>
            <person name="Upadhyaya N."/>
            <person name="Rathjen J."/>
            <person name="Taylor J.M."/>
            <person name="Park R.F."/>
            <person name="Dodds P.N."/>
            <person name="Hirsch C.D."/>
            <person name="Kianian S.F."/>
            <person name="Figueroa M."/>
        </authorList>
    </citation>
    <scope>NUCLEOTIDE SEQUENCE [LARGE SCALE GENOMIC DNA]</scope>
    <source>
        <strain evidence="2">12SD80</strain>
    </source>
</reference>
<evidence type="ECO:0000313" key="2">
    <source>
        <dbReference type="EMBL" id="PLW24138.1"/>
    </source>
</evidence>
<dbReference type="AlphaFoldDB" id="A0A2N5TFG5"/>
<organism evidence="2 3">
    <name type="scientific">Puccinia coronata f. sp. avenae</name>
    <dbReference type="NCBI Taxonomy" id="200324"/>
    <lineage>
        <taxon>Eukaryota</taxon>
        <taxon>Fungi</taxon>
        <taxon>Dikarya</taxon>
        <taxon>Basidiomycota</taxon>
        <taxon>Pucciniomycotina</taxon>
        <taxon>Pucciniomycetes</taxon>
        <taxon>Pucciniales</taxon>
        <taxon>Pucciniaceae</taxon>
        <taxon>Puccinia</taxon>
    </lineage>
</organism>